<dbReference type="InterPro" id="IPR007227">
    <property type="entry name" value="Cell_shape_determining_MreD"/>
</dbReference>
<comment type="subcellular location">
    <subcellularLocation>
        <location evidence="1">Cell membrane</location>
        <topology evidence="1">Multi-pass membrane protein</topology>
    </subcellularLocation>
</comment>
<dbReference type="AlphaFoldDB" id="A0A3B1CNX1"/>
<gene>
    <name evidence="8" type="ORF">MNBD_NITROSPIRAE03-696</name>
</gene>
<keyword evidence="5 7" id="KW-1133">Transmembrane helix</keyword>
<dbReference type="GO" id="GO:0005886">
    <property type="term" value="C:plasma membrane"/>
    <property type="evidence" value="ECO:0007669"/>
    <property type="project" value="UniProtKB-SubCell"/>
</dbReference>
<evidence type="ECO:0000256" key="1">
    <source>
        <dbReference type="ARBA" id="ARBA00004651"/>
    </source>
</evidence>
<dbReference type="GO" id="GO:0008360">
    <property type="term" value="P:regulation of cell shape"/>
    <property type="evidence" value="ECO:0007669"/>
    <property type="project" value="UniProtKB-KW"/>
</dbReference>
<evidence type="ECO:0000256" key="5">
    <source>
        <dbReference type="ARBA" id="ARBA00022989"/>
    </source>
</evidence>
<keyword evidence="2" id="KW-1003">Cell membrane</keyword>
<dbReference type="Gene3D" id="1.10.1760.20">
    <property type="match status" value="1"/>
</dbReference>
<evidence type="ECO:0000256" key="3">
    <source>
        <dbReference type="ARBA" id="ARBA00022692"/>
    </source>
</evidence>
<keyword evidence="3 7" id="KW-0812">Transmembrane</keyword>
<feature type="transmembrane region" description="Helical" evidence="7">
    <location>
        <begin position="91"/>
        <end position="110"/>
    </location>
</feature>
<accession>A0A3B1CNX1</accession>
<dbReference type="NCBIfam" id="TIGR03426">
    <property type="entry name" value="shape_MreD"/>
    <property type="match status" value="1"/>
</dbReference>
<evidence type="ECO:0000256" key="2">
    <source>
        <dbReference type="ARBA" id="ARBA00022475"/>
    </source>
</evidence>
<keyword evidence="4" id="KW-0133">Cell shape</keyword>
<name>A0A3B1CNX1_9ZZZZ</name>
<evidence type="ECO:0000313" key="8">
    <source>
        <dbReference type="EMBL" id="VAX32226.1"/>
    </source>
</evidence>
<evidence type="ECO:0000256" key="7">
    <source>
        <dbReference type="SAM" id="Phobius"/>
    </source>
</evidence>
<proteinExistence type="predicted"/>
<organism evidence="8">
    <name type="scientific">hydrothermal vent metagenome</name>
    <dbReference type="NCBI Taxonomy" id="652676"/>
    <lineage>
        <taxon>unclassified sequences</taxon>
        <taxon>metagenomes</taxon>
        <taxon>ecological metagenomes</taxon>
    </lineage>
</organism>
<reference evidence="8" key="1">
    <citation type="submission" date="2018-06" db="EMBL/GenBank/DDBJ databases">
        <authorList>
            <person name="Zhirakovskaya E."/>
        </authorList>
    </citation>
    <scope>NUCLEOTIDE SEQUENCE</scope>
</reference>
<dbReference type="EMBL" id="UOGI01000133">
    <property type="protein sequence ID" value="VAX32226.1"/>
    <property type="molecule type" value="Genomic_DNA"/>
</dbReference>
<evidence type="ECO:0000256" key="4">
    <source>
        <dbReference type="ARBA" id="ARBA00022960"/>
    </source>
</evidence>
<evidence type="ECO:0000256" key="6">
    <source>
        <dbReference type="ARBA" id="ARBA00023136"/>
    </source>
</evidence>
<keyword evidence="6 7" id="KW-0472">Membrane</keyword>
<protein>
    <recommendedName>
        <fullName evidence="9">Rod shape-determining protein MreD</fullName>
    </recommendedName>
</protein>
<sequence length="153" mass="16667">MNKTIKKLAFRAIIVAGVFLLQSVISTELIKVNLTLLLVYYFGLKRGELQGAAVGISVGFLEDTLSGQLIGPGMLGKGLVGILPAYLSDGFFIWTPLLGMLAVFTLTVFDETVIYTSLSLFAQRPAPFQDFLALTLVKALINAPFGWLIRPEK</sequence>
<evidence type="ECO:0008006" key="9">
    <source>
        <dbReference type="Google" id="ProtNLM"/>
    </source>
</evidence>